<protein>
    <recommendedName>
        <fullName evidence="2">mannose-1-phosphate guanylyltransferase</fullName>
        <ecNumber evidence="2">2.7.7.13</ecNumber>
    </recommendedName>
</protein>
<dbReference type="Pfam" id="PF01050">
    <property type="entry name" value="MannoseP_isomer"/>
    <property type="match status" value="1"/>
</dbReference>
<evidence type="ECO:0000313" key="14">
    <source>
        <dbReference type="Proteomes" id="UP000789752"/>
    </source>
</evidence>
<dbReference type="InterPro" id="IPR054566">
    <property type="entry name" value="ManC/GMP-like_b-helix"/>
</dbReference>
<keyword evidence="3" id="KW-0808">Transferase</keyword>
<dbReference type="Gene3D" id="2.60.120.10">
    <property type="entry name" value="Jelly Rolls"/>
    <property type="match status" value="1"/>
</dbReference>
<evidence type="ECO:0000256" key="4">
    <source>
        <dbReference type="ARBA" id="ARBA00022695"/>
    </source>
</evidence>
<dbReference type="InterPro" id="IPR006375">
    <property type="entry name" value="Man1P_GuaTrfase/Man6P_Isoase"/>
</dbReference>
<dbReference type="NCBIfam" id="TIGR01479">
    <property type="entry name" value="GMP_PMI"/>
    <property type="match status" value="1"/>
</dbReference>
<dbReference type="InterPro" id="IPR011051">
    <property type="entry name" value="RmlC_Cupin_sf"/>
</dbReference>
<dbReference type="Gene3D" id="3.90.550.10">
    <property type="entry name" value="Spore Coat Polysaccharide Biosynthesis Protein SpsA, Chain A"/>
    <property type="match status" value="1"/>
</dbReference>
<reference evidence="13 14" key="1">
    <citation type="submission" date="2021-04" db="EMBL/GenBank/DDBJ databases">
        <authorList>
            <person name="Vanwijnsberghe S."/>
        </authorList>
    </citation>
    <scope>NUCLEOTIDE SEQUENCE [LARGE SCALE GENOMIC DNA]</scope>
    <source>
        <strain evidence="13 14">LMG 32171</strain>
    </source>
</reference>
<dbReference type="EC" id="2.7.7.13" evidence="2"/>
<dbReference type="SUPFAM" id="SSF53448">
    <property type="entry name" value="Nucleotide-diphospho-sugar transferases"/>
    <property type="match status" value="1"/>
</dbReference>
<dbReference type="InterPro" id="IPR001538">
    <property type="entry name" value="Man6P_isomerase-2_C"/>
</dbReference>
<dbReference type="Pfam" id="PF22640">
    <property type="entry name" value="ManC_GMP_beta-helix"/>
    <property type="match status" value="1"/>
</dbReference>
<evidence type="ECO:0000259" key="11">
    <source>
        <dbReference type="Pfam" id="PF01050"/>
    </source>
</evidence>
<gene>
    <name evidence="13" type="primary">algA_2</name>
    <name evidence="13" type="ORF">R54767_00539</name>
</gene>
<dbReference type="Proteomes" id="UP000789752">
    <property type="component" value="Unassembled WGS sequence"/>
</dbReference>
<dbReference type="EMBL" id="CAJQYY010000002">
    <property type="protein sequence ID" value="CAG4888335.1"/>
    <property type="molecule type" value="Genomic_DNA"/>
</dbReference>
<evidence type="ECO:0000259" key="12">
    <source>
        <dbReference type="Pfam" id="PF22640"/>
    </source>
</evidence>
<feature type="domain" description="MannoseP isomerase/GMP-like beta-helix" evidence="12">
    <location>
        <begin position="352"/>
        <end position="399"/>
    </location>
</feature>
<dbReference type="InterPro" id="IPR049577">
    <property type="entry name" value="GMPP_N"/>
</dbReference>
<dbReference type="InterPro" id="IPR014710">
    <property type="entry name" value="RmlC-like_jellyroll"/>
</dbReference>
<evidence type="ECO:0000256" key="9">
    <source>
        <dbReference type="SAM" id="MobiDB-lite"/>
    </source>
</evidence>
<comment type="catalytic activity">
    <reaction evidence="7">
        <text>alpha-D-mannose 1-phosphate + GTP + H(+) = GDP-alpha-D-mannose + diphosphate</text>
        <dbReference type="Rhea" id="RHEA:15229"/>
        <dbReference type="ChEBI" id="CHEBI:15378"/>
        <dbReference type="ChEBI" id="CHEBI:33019"/>
        <dbReference type="ChEBI" id="CHEBI:37565"/>
        <dbReference type="ChEBI" id="CHEBI:57527"/>
        <dbReference type="ChEBI" id="CHEBI:58409"/>
        <dbReference type="EC" id="2.7.7.13"/>
    </reaction>
</comment>
<dbReference type="CDD" id="cd02509">
    <property type="entry name" value="GDP-M1P_Guanylyltransferase"/>
    <property type="match status" value="1"/>
</dbReference>
<feature type="domain" description="Nucleotidyl transferase" evidence="10">
    <location>
        <begin position="97"/>
        <end position="338"/>
    </location>
</feature>
<dbReference type="InterPro" id="IPR029044">
    <property type="entry name" value="Nucleotide-diphossugar_trans"/>
</dbReference>
<evidence type="ECO:0000256" key="2">
    <source>
        <dbReference type="ARBA" id="ARBA00012387"/>
    </source>
</evidence>
<dbReference type="RefSeq" id="WP_228974605.1">
    <property type="nucleotide sequence ID" value="NZ_CAJQYY010000002.1"/>
</dbReference>
<evidence type="ECO:0000256" key="8">
    <source>
        <dbReference type="RuleBase" id="RU004190"/>
    </source>
</evidence>
<sequence length="551" mass="58704">MNRIAEPCVFEPSHAPATNVASQVTVQPVILAGGSGTRLWPLSREQYPKQLIGLIEDESLLEATVRRLDSAFMPVAVPDAVHAGEAPGVPLFTKAQPLVVCGEDLRVLTVDRLERCGKAARIVLEPVPRNTAPALTIAALAAQADAPPGDDPVLVVMPADHLIADRAAFVRALEQAVAHAVSGAIVALGVPPERAETGYGYIRTGAMSDAAGARAISRFVEKPDPELAAHYVASGEYWWNSGIFVVRASVWLAAIALCGPAIASACAASFELASIGHDGAVRLDRASFAACPSDSIDYAVMEQITSDARLAGVVVPLVAGWSDVGAWDAVWNVSDKDADGNVGRGRVLFEGSTDTFAHSDGRLVACVGLSGVVVVETADAVLVASKDHVQDVKAIVGRLKAGRGTEAKEHRKVQRPWGHYDSIDHGERFQVKRIVVKPGGRLSLQMHHHRAEHWVVVCGTARVTRGSESFLLSENESTYIPLGVTHRLENPGKTPLEIIEVQSGSYLGEDDIVRFDDQYGRVSTPLDVPPGKVTPDTLAKGTDDERTDVSR</sequence>
<organism evidence="13 14">
    <name type="scientific">Paraburkholderia gardini</name>
    <dbReference type="NCBI Taxonomy" id="2823469"/>
    <lineage>
        <taxon>Bacteria</taxon>
        <taxon>Pseudomonadati</taxon>
        <taxon>Pseudomonadota</taxon>
        <taxon>Betaproteobacteria</taxon>
        <taxon>Burkholderiales</taxon>
        <taxon>Burkholderiaceae</taxon>
        <taxon>Paraburkholderia</taxon>
    </lineage>
</organism>
<dbReference type="PANTHER" id="PTHR46390:SF1">
    <property type="entry name" value="MANNOSE-1-PHOSPHATE GUANYLYLTRANSFERASE"/>
    <property type="match status" value="1"/>
</dbReference>
<proteinExistence type="inferred from homology"/>
<accession>A0ABN7QEM4</accession>
<evidence type="ECO:0000256" key="3">
    <source>
        <dbReference type="ARBA" id="ARBA00022679"/>
    </source>
</evidence>
<dbReference type="SUPFAM" id="SSF51182">
    <property type="entry name" value="RmlC-like cupins"/>
    <property type="match status" value="1"/>
</dbReference>
<keyword evidence="14" id="KW-1185">Reference proteome</keyword>
<evidence type="ECO:0000256" key="7">
    <source>
        <dbReference type="ARBA" id="ARBA00047343"/>
    </source>
</evidence>
<dbReference type="InterPro" id="IPR051161">
    <property type="entry name" value="Mannose-6P_isomerase_type2"/>
</dbReference>
<dbReference type="InterPro" id="IPR005835">
    <property type="entry name" value="NTP_transferase_dom"/>
</dbReference>
<feature type="region of interest" description="Disordered" evidence="9">
    <location>
        <begin position="523"/>
        <end position="551"/>
    </location>
</feature>
<evidence type="ECO:0000256" key="5">
    <source>
        <dbReference type="ARBA" id="ARBA00022741"/>
    </source>
</evidence>
<feature type="domain" description="Mannose-6-phosphate isomerase type II C-terminal" evidence="11">
    <location>
        <begin position="406"/>
        <end position="517"/>
    </location>
</feature>
<evidence type="ECO:0000259" key="10">
    <source>
        <dbReference type="Pfam" id="PF00483"/>
    </source>
</evidence>
<feature type="domain" description="Nucleotidyl transferase" evidence="10">
    <location>
        <begin position="28"/>
        <end position="68"/>
    </location>
</feature>
<comment type="similarity">
    <text evidence="1 8">Belongs to the mannose-6-phosphate isomerase type 2 family.</text>
</comment>
<evidence type="ECO:0000256" key="1">
    <source>
        <dbReference type="ARBA" id="ARBA00006115"/>
    </source>
</evidence>
<comment type="caution">
    <text evidence="13">The sequence shown here is derived from an EMBL/GenBank/DDBJ whole genome shotgun (WGS) entry which is preliminary data.</text>
</comment>
<feature type="compositionally biased region" description="Basic and acidic residues" evidence="9">
    <location>
        <begin position="541"/>
        <end position="551"/>
    </location>
</feature>
<evidence type="ECO:0000256" key="6">
    <source>
        <dbReference type="ARBA" id="ARBA00023134"/>
    </source>
</evidence>
<keyword evidence="5" id="KW-0547">Nucleotide-binding</keyword>
<evidence type="ECO:0000313" key="13">
    <source>
        <dbReference type="EMBL" id="CAG4888335.1"/>
    </source>
</evidence>
<name>A0ABN7QEM4_9BURK</name>
<dbReference type="PANTHER" id="PTHR46390">
    <property type="entry name" value="MANNOSE-1-PHOSPHATE GUANYLYLTRANSFERASE"/>
    <property type="match status" value="1"/>
</dbReference>
<keyword evidence="4" id="KW-0548">Nucleotidyltransferase</keyword>
<dbReference type="CDD" id="cd02213">
    <property type="entry name" value="cupin_PMI_typeII_C"/>
    <property type="match status" value="1"/>
</dbReference>
<keyword evidence="6" id="KW-0342">GTP-binding</keyword>
<dbReference type="Pfam" id="PF00483">
    <property type="entry name" value="NTP_transferase"/>
    <property type="match status" value="2"/>
</dbReference>